<dbReference type="PANTHER" id="PTHR34703">
    <property type="entry name" value="ANTIPORTER SUBUNIT MNHG2-RELATED"/>
    <property type="match status" value="1"/>
</dbReference>
<feature type="transmembrane region" description="Helical" evidence="1">
    <location>
        <begin position="44"/>
        <end position="64"/>
    </location>
</feature>
<reference evidence="2" key="1">
    <citation type="journal article" date="2021" name="Front. Microbiol.">
        <title>Comprehensive Comparative Genomics and Phenotyping of Methylobacterium Species.</title>
        <authorList>
            <person name="Alessa O."/>
            <person name="Ogura Y."/>
            <person name="Fujitani Y."/>
            <person name="Takami H."/>
            <person name="Hayashi T."/>
            <person name="Sahin N."/>
            <person name="Tani A."/>
        </authorList>
    </citation>
    <scope>NUCLEOTIDE SEQUENCE</scope>
    <source>
        <strain evidence="2">DSM 14458</strain>
    </source>
</reference>
<keyword evidence="1" id="KW-0812">Transmembrane</keyword>
<name>A0ABQ4UQG5_9HYPH</name>
<dbReference type="NCBIfam" id="TIGR01300">
    <property type="entry name" value="CPA3_mnhG_phaG"/>
    <property type="match status" value="1"/>
</dbReference>
<organism evidence="2 3">
    <name type="scientific">Methylorubrum suomiense</name>
    <dbReference type="NCBI Taxonomy" id="144191"/>
    <lineage>
        <taxon>Bacteria</taxon>
        <taxon>Pseudomonadati</taxon>
        <taxon>Pseudomonadota</taxon>
        <taxon>Alphaproteobacteria</taxon>
        <taxon>Hyphomicrobiales</taxon>
        <taxon>Methylobacteriaceae</taxon>
        <taxon>Methylorubrum</taxon>
    </lineage>
</organism>
<dbReference type="EMBL" id="BPRE01000001">
    <property type="protein sequence ID" value="GJE73584.1"/>
    <property type="molecule type" value="Genomic_DNA"/>
</dbReference>
<keyword evidence="1" id="KW-0472">Membrane</keyword>
<feature type="transmembrane region" description="Helical" evidence="1">
    <location>
        <begin position="76"/>
        <end position="94"/>
    </location>
</feature>
<gene>
    <name evidence="2" type="ORF">BGCPKDLD_0149</name>
</gene>
<dbReference type="InterPro" id="IPR005133">
    <property type="entry name" value="PhaG_MnhG_YufB"/>
</dbReference>
<evidence type="ECO:0000256" key="1">
    <source>
        <dbReference type="SAM" id="Phobius"/>
    </source>
</evidence>
<feature type="transmembrane region" description="Helical" evidence="1">
    <location>
        <begin position="6"/>
        <end position="32"/>
    </location>
</feature>
<comment type="caution">
    <text evidence="2">The sequence shown here is derived from an EMBL/GenBank/DDBJ whole genome shotgun (WGS) entry which is preliminary data.</text>
</comment>
<sequence length="114" mass="12190">MNGAGLPLWAAWIVVLLTVTGAGFALTGALGLIRLRTFYERVHAPTLGATLGMALILCGSMLLLSLIEERLVLRDALIGLFFTVTTPVTLLLLARTAAHRDRFEGNPDAPPEGH</sequence>
<evidence type="ECO:0000313" key="3">
    <source>
        <dbReference type="Proteomes" id="UP001055093"/>
    </source>
</evidence>
<evidence type="ECO:0008006" key="4">
    <source>
        <dbReference type="Google" id="ProtNLM"/>
    </source>
</evidence>
<evidence type="ECO:0000313" key="2">
    <source>
        <dbReference type="EMBL" id="GJE73584.1"/>
    </source>
</evidence>
<keyword evidence="3" id="KW-1185">Reference proteome</keyword>
<reference evidence="2" key="2">
    <citation type="submission" date="2021-08" db="EMBL/GenBank/DDBJ databases">
        <authorList>
            <person name="Tani A."/>
            <person name="Ola A."/>
            <person name="Ogura Y."/>
            <person name="Katsura K."/>
            <person name="Hayashi T."/>
        </authorList>
    </citation>
    <scope>NUCLEOTIDE SEQUENCE</scope>
    <source>
        <strain evidence="2">DSM 14458</strain>
    </source>
</reference>
<keyword evidence="1" id="KW-1133">Transmembrane helix</keyword>
<proteinExistence type="predicted"/>
<accession>A0ABQ4UQG5</accession>
<dbReference type="PANTHER" id="PTHR34703:SF1">
    <property type="entry name" value="ANTIPORTER SUBUNIT MNHG2-RELATED"/>
    <property type="match status" value="1"/>
</dbReference>
<dbReference type="Pfam" id="PF03334">
    <property type="entry name" value="PhaG_MnhG_YufB"/>
    <property type="match status" value="1"/>
</dbReference>
<dbReference type="RefSeq" id="WP_137829482.1">
    <property type="nucleotide sequence ID" value="NZ_BPRE01000001.1"/>
</dbReference>
<dbReference type="Proteomes" id="UP001055093">
    <property type="component" value="Unassembled WGS sequence"/>
</dbReference>
<protein>
    <recommendedName>
        <fullName evidence="4">Potassium:proton antiporter</fullName>
    </recommendedName>
</protein>